<dbReference type="KEGG" id="mor:MOC_0403"/>
<sequence length="240" mass="24973">MTAAEKANDDPVEAAVLERAQRNFLDNGPGDRMWSDPDPMAGSTMSAGFALSVDQQAAFIAAARTEIASEGHSAAQPEEPLPSREGATARLGIFALYESRRKAQAATATLVAAGIPEQAIRLVVDPPDPDADHAEADAPDTGGGQALRDRLETCGVPPEALDACCAQLRLGAAMLNLVVADAQRDRVMGILKDLGSVDTTLRLATWGAEGWGGTSPVSTEGWGGYSATATGATEITTRRE</sequence>
<feature type="compositionally biased region" description="Polar residues" evidence="1">
    <location>
        <begin position="227"/>
        <end position="240"/>
    </location>
</feature>
<dbReference type="STRING" id="693986.MOC_0403"/>
<feature type="region of interest" description="Disordered" evidence="1">
    <location>
        <begin position="214"/>
        <end position="240"/>
    </location>
</feature>
<feature type="region of interest" description="Disordered" evidence="1">
    <location>
        <begin position="21"/>
        <end position="41"/>
    </location>
</feature>
<gene>
    <name evidence="2" type="ORF">MOC_0403</name>
</gene>
<protein>
    <submittedName>
        <fullName evidence="2">Protein of unassigned function</fullName>
    </submittedName>
</protein>
<name>A0A089NQM6_9HYPH</name>
<dbReference type="eggNOG" id="COG3861">
    <property type="taxonomic scope" value="Bacteria"/>
</dbReference>
<dbReference type="Proteomes" id="UP000029492">
    <property type="component" value="Chromosome"/>
</dbReference>
<organism evidence="2 3">
    <name type="scientific">Methylobacterium oryzae CBMB20</name>
    <dbReference type="NCBI Taxonomy" id="693986"/>
    <lineage>
        <taxon>Bacteria</taxon>
        <taxon>Pseudomonadati</taxon>
        <taxon>Pseudomonadota</taxon>
        <taxon>Alphaproteobacteria</taxon>
        <taxon>Hyphomicrobiales</taxon>
        <taxon>Methylobacteriaceae</taxon>
        <taxon>Methylobacterium</taxon>
    </lineage>
</organism>
<evidence type="ECO:0000313" key="2">
    <source>
        <dbReference type="EMBL" id="AIQ88158.1"/>
    </source>
</evidence>
<dbReference type="HOGENOM" id="CLU_1155364_0_0_5"/>
<evidence type="ECO:0000313" key="3">
    <source>
        <dbReference type="Proteomes" id="UP000029492"/>
    </source>
</evidence>
<accession>A0A089NQM6</accession>
<dbReference type="EMBL" id="CP003811">
    <property type="protein sequence ID" value="AIQ88158.1"/>
    <property type="molecule type" value="Genomic_DNA"/>
</dbReference>
<proteinExistence type="predicted"/>
<evidence type="ECO:0000256" key="1">
    <source>
        <dbReference type="SAM" id="MobiDB-lite"/>
    </source>
</evidence>
<keyword evidence="3" id="KW-1185">Reference proteome</keyword>
<dbReference type="RefSeq" id="WP_043385481.1">
    <property type="nucleotide sequence ID" value="NZ_CP003811.1"/>
</dbReference>
<reference evidence="2 3" key="1">
    <citation type="journal article" date="2014" name="PLoS ONE">
        <title>Genome Information of Methylobacterium oryzae, a Plant-Probiotic Methylotroph in the Phyllosphere.</title>
        <authorList>
            <person name="Kwak M.J."/>
            <person name="Jeong H."/>
            <person name="Madhaiyan M."/>
            <person name="Lee Y."/>
            <person name="Sa T.M."/>
            <person name="Oh T.K."/>
            <person name="Kim J.F."/>
        </authorList>
    </citation>
    <scope>NUCLEOTIDE SEQUENCE [LARGE SCALE GENOMIC DNA]</scope>
    <source>
        <strain evidence="2 3">CBMB20</strain>
    </source>
</reference>
<dbReference type="AlphaFoldDB" id="A0A089NQM6"/>